<gene>
    <name evidence="2" type="ORF">TL08_10080</name>
</gene>
<sequence length="116" mass="13043">MSGIEDFRASREARREATRPGRHYDPAAYLAEQRIRENMMLESLARERARRKAAAQRSAQQQQPTGRVAATTDTAATANPEPEPTHSASGAARTHVSPDTRPAKRHWYSPRRWGHA</sequence>
<dbReference type="RefSeq" id="WP_069848360.1">
    <property type="nucleotide sequence ID" value="NZ_CP014859.1"/>
</dbReference>
<evidence type="ECO:0000313" key="3">
    <source>
        <dbReference type="Proteomes" id="UP000095210"/>
    </source>
</evidence>
<organism evidence="2 3">
    <name type="scientific">Actinoalloteichus hymeniacidonis</name>
    <dbReference type="NCBI Taxonomy" id="340345"/>
    <lineage>
        <taxon>Bacteria</taxon>
        <taxon>Bacillati</taxon>
        <taxon>Actinomycetota</taxon>
        <taxon>Actinomycetes</taxon>
        <taxon>Pseudonocardiales</taxon>
        <taxon>Pseudonocardiaceae</taxon>
        <taxon>Actinoalloteichus</taxon>
    </lineage>
</organism>
<proteinExistence type="predicted"/>
<feature type="compositionally biased region" description="Basic and acidic residues" evidence="1">
    <location>
        <begin position="1"/>
        <end position="25"/>
    </location>
</feature>
<keyword evidence="3" id="KW-1185">Reference proteome</keyword>
<dbReference type="Proteomes" id="UP000095210">
    <property type="component" value="Chromosome"/>
</dbReference>
<dbReference type="EMBL" id="CP014859">
    <property type="protein sequence ID" value="AOS62831.1"/>
    <property type="molecule type" value="Genomic_DNA"/>
</dbReference>
<reference evidence="3" key="1">
    <citation type="submission" date="2016-03" db="EMBL/GenBank/DDBJ databases">
        <title>Complete genome sequence of the type strain Actinoalloteichus hymeniacidonis DSM 45092.</title>
        <authorList>
            <person name="Schaffert L."/>
            <person name="Albersmeier A."/>
            <person name="Winkler A."/>
            <person name="Kalinowski J."/>
            <person name="Zotchev S."/>
            <person name="Ruckert C."/>
        </authorList>
    </citation>
    <scope>NUCLEOTIDE SEQUENCE [LARGE SCALE GENOMIC DNA]</scope>
    <source>
        <strain evidence="3">HPA177(T) (DSM 45092(T))</strain>
    </source>
</reference>
<feature type="compositionally biased region" description="Basic residues" evidence="1">
    <location>
        <begin position="103"/>
        <end position="116"/>
    </location>
</feature>
<accession>A0AAC9HP75</accession>
<feature type="compositionally biased region" description="Low complexity" evidence="1">
    <location>
        <begin position="55"/>
        <end position="78"/>
    </location>
</feature>
<protein>
    <submittedName>
        <fullName evidence="2">Uncharacterized protein</fullName>
    </submittedName>
</protein>
<dbReference type="AlphaFoldDB" id="A0AAC9HP75"/>
<dbReference type="KEGG" id="ahm:TL08_10080"/>
<evidence type="ECO:0000256" key="1">
    <source>
        <dbReference type="SAM" id="MobiDB-lite"/>
    </source>
</evidence>
<feature type="region of interest" description="Disordered" evidence="1">
    <location>
        <begin position="42"/>
        <end position="116"/>
    </location>
</feature>
<name>A0AAC9HP75_9PSEU</name>
<feature type="region of interest" description="Disordered" evidence="1">
    <location>
        <begin position="1"/>
        <end position="26"/>
    </location>
</feature>
<evidence type="ECO:0000313" key="2">
    <source>
        <dbReference type="EMBL" id="AOS62831.1"/>
    </source>
</evidence>